<reference evidence="2 3" key="1">
    <citation type="submission" date="2023-04" db="EMBL/GenBank/DDBJ databases">
        <title>Fusibacter bizertensis strain WBS, isolated from littoral bottom sediments of the Arctic seas - biochemical and genomic analysis.</title>
        <authorList>
            <person name="Brioukhanov A.L."/>
        </authorList>
    </citation>
    <scope>NUCLEOTIDE SEQUENCE [LARGE SCALE GENOMIC DNA]</scope>
    <source>
        <strain evidence="2 3">WBS</strain>
    </source>
</reference>
<dbReference type="Proteomes" id="UP001158045">
    <property type="component" value="Unassembled WGS sequence"/>
</dbReference>
<gene>
    <name evidence="2" type="ORF">QE109_13760</name>
</gene>
<dbReference type="Pfam" id="PF01882">
    <property type="entry name" value="DUF58"/>
    <property type="match status" value="1"/>
</dbReference>
<dbReference type="PANTHER" id="PTHR34351:SF2">
    <property type="entry name" value="DUF58 DOMAIN-CONTAINING PROTEIN"/>
    <property type="match status" value="1"/>
</dbReference>
<sequence length="388" mass="44972">MTKGFKRTLSVLLAFLLIVAVLSGGKTLYYFLFTTGIIWIGMILMLNHNERNLYILYYTSDNTVQSGDAINIDYKISNTSFVPILHAVIEFKLDKKMDTESSLKEIAYFGNYHRINFSKDIVCKYRGYYKVGKVKVELYDPLLLGKRVIDFNKEIDITVQPKVVPIRQKLLQSQDFYGTLKSNQHTLEDRTNIINIRPYIPGDQLKNIHWKVSAKKDALQTKEFEQTVSTKLMVLLDGSKPINLDLDREEKMVSFVASLVKMILDDQIDMKLIVNDNTATVIDGGKASDFYIFLDQLTNFECLSDVPFEAFVHKFQQSENTRTDQELILVTQELDKACIESLSLLTQKINVFTFMPKDQEERALIFKYQTRMLRFHYIDQIMDVTYGQ</sequence>
<organism evidence="2 3">
    <name type="scientific">Fusibacter bizertensis</name>
    <dbReference type="NCBI Taxonomy" id="1488331"/>
    <lineage>
        <taxon>Bacteria</taxon>
        <taxon>Bacillati</taxon>
        <taxon>Bacillota</taxon>
        <taxon>Clostridia</taxon>
        <taxon>Eubacteriales</taxon>
        <taxon>Eubacteriales Family XII. Incertae Sedis</taxon>
        <taxon>Fusibacter</taxon>
    </lineage>
</organism>
<dbReference type="EMBL" id="JARYZI010000010">
    <property type="protein sequence ID" value="MDH8679218.1"/>
    <property type="molecule type" value="Genomic_DNA"/>
</dbReference>
<proteinExistence type="predicted"/>
<comment type="caution">
    <text evidence="2">The sequence shown here is derived from an EMBL/GenBank/DDBJ whole genome shotgun (WGS) entry which is preliminary data.</text>
</comment>
<dbReference type="InterPro" id="IPR002881">
    <property type="entry name" value="DUF58"/>
</dbReference>
<evidence type="ECO:0000313" key="2">
    <source>
        <dbReference type="EMBL" id="MDH8679218.1"/>
    </source>
</evidence>
<feature type="domain" description="DUF58" evidence="1">
    <location>
        <begin position="196"/>
        <end position="259"/>
    </location>
</feature>
<dbReference type="RefSeq" id="WP_281095111.1">
    <property type="nucleotide sequence ID" value="NZ_JARYZI010000010.1"/>
</dbReference>
<evidence type="ECO:0000313" key="3">
    <source>
        <dbReference type="Proteomes" id="UP001158045"/>
    </source>
</evidence>
<dbReference type="PANTHER" id="PTHR34351">
    <property type="entry name" value="SLR1927 PROTEIN-RELATED"/>
    <property type="match status" value="1"/>
</dbReference>
<accession>A0ABT6NFK9</accession>
<protein>
    <submittedName>
        <fullName evidence="2">DUF58 domain-containing protein</fullName>
    </submittedName>
</protein>
<keyword evidence="3" id="KW-1185">Reference proteome</keyword>
<name>A0ABT6NFK9_9FIRM</name>
<evidence type="ECO:0000259" key="1">
    <source>
        <dbReference type="Pfam" id="PF01882"/>
    </source>
</evidence>